<dbReference type="OrthoDB" id="444631at2759"/>
<dbReference type="PANTHER" id="PTHR33048">
    <property type="entry name" value="PTH11-LIKE INTEGRAL MEMBRANE PROTEIN (AFU_ORTHOLOGUE AFUA_5G11245)"/>
    <property type="match status" value="1"/>
</dbReference>
<dbReference type="GO" id="GO:0016020">
    <property type="term" value="C:membrane"/>
    <property type="evidence" value="ECO:0007669"/>
    <property type="project" value="UniProtKB-SubCell"/>
</dbReference>
<name>A0A6G1J8R9_9PLEO</name>
<evidence type="ECO:0000256" key="7">
    <source>
        <dbReference type="SAM" id="Phobius"/>
    </source>
</evidence>
<feature type="compositionally biased region" description="Basic and acidic residues" evidence="6">
    <location>
        <begin position="281"/>
        <end position="291"/>
    </location>
</feature>
<feature type="transmembrane region" description="Helical" evidence="7">
    <location>
        <begin position="55"/>
        <end position="74"/>
    </location>
</feature>
<dbReference type="InterPro" id="IPR049326">
    <property type="entry name" value="Rhodopsin_dom_fungi"/>
</dbReference>
<dbReference type="Pfam" id="PF20684">
    <property type="entry name" value="Fung_rhodopsin"/>
    <property type="match status" value="1"/>
</dbReference>
<accession>A0A6G1J8R9</accession>
<proteinExistence type="inferred from homology"/>
<keyword evidence="4 7" id="KW-0472">Membrane</keyword>
<evidence type="ECO:0000256" key="3">
    <source>
        <dbReference type="ARBA" id="ARBA00022989"/>
    </source>
</evidence>
<keyword evidence="2 7" id="KW-0812">Transmembrane</keyword>
<comment type="similarity">
    <text evidence="5">Belongs to the SAT4 family.</text>
</comment>
<keyword evidence="3 7" id="KW-1133">Transmembrane helix</keyword>
<feature type="transmembrane region" description="Helical" evidence="7">
    <location>
        <begin position="20"/>
        <end position="43"/>
    </location>
</feature>
<organism evidence="9 10">
    <name type="scientific">Lentithecium fluviatile CBS 122367</name>
    <dbReference type="NCBI Taxonomy" id="1168545"/>
    <lineage>
        <taxon>Eukaryota</taxon>
        <taxon>Fungi</taxon>
        <taxon>Dikarya</taxon>
        <taxon>Ascomycota</taxon>
        <taxon>Pezizomycotina</taxon>
        <taxon>Dothideomycetes</taxon>
        <taxon>Pleosporomycetidae</taxon>
        <taxon>Pleosporales</taxon>
        <taxon>Massarineae</taxon>
        <taxon>Lentitheciaceae</taxon>
        <taxon>Lentithecium</taxon>
    </lineage>
</organism>
<dbReference type="EMBL" id="MU005576">
    <property type="protein sequence ID" value="KAF2686922.1"/>
    <property type="molecule type" value="Genomic_DNA"/>
</dbReference>
<dbReference type="AlphaFoldDB" id="A0A6G1J8R9"/>
<evidence type="ECO:0000256" key="1">
    <source>
        <dbReference type="ARBA" id="ARBA00004141"/>
    </source>
</evidence>
<evidence type="ECO:0000313" key="9">
    <source>
        <dbReference type="EMBL" id="KAF2686922.1"/>
    </source>
</evidence>
<feature type="transmembrane region" description="Helical" evidence="7">
    <location>
        <begin position="257"/>
        <end position="277"/>
    </location>
</feature>
<feature type="transmembrane region" description="Helical" evidence="7">
    <location>
        <begin position="224"/>
        <end position="245"/>
    </location>
</feature>
<protein>
    <recommendedName>
        <fullName evidence="8">Rhodopsin domain-containing protein</fullName>
    </recommendedName>
</protein>
<evidence type="ECO:0000313" key="10">
    <source>
        <dbReference type="Proteomes" id="UP000799291"/>
    </source>
</evidence>
<feature type="domain" description="Rhodopsin" evidence="8">
    <location>
        <begin position="39"/>
        <end position="278"/>
    </location>
</feature>
<feature type="transmembrane region" description="Helical" evidence="7">
    <location>
        <begin position="186"/>
        <end position="209"/>
    </location>
</feature>
<evidence type="ECO:0000256" key="2">
    <source>
        <dbReference type="ARBA" id="ARBA00022692"/>
    </source>
</evidence>
<keyword evidence="10" id="KW-1185">Reference proteome</keyword>
<comment type="subcellular location">
    <subcellularLocation>
        <location evidence="1">Membrane</location>
        <topology evidence="1">Multi-pass membrane protein</topology>
    </subcellularLocation>
</comment>
<dbReference type="PANTHER" id="PTHR33048:SF92">
    <property type="entry name" value="INTEGRAL MEMBRANE PROTEIN"/>
    <property type="match status" value="1"/>
</dbReference>
<evidence type="ECO:0000256" key="5">
    <source>
        <dbReference type="ARBA" id="ARBA00038359"/>
    </source>
</evidence>
<evidence type="ECO:0000256" key="6">
    <source>
        <dbReference type="SAM" id="MobiDB-lite"/>
    </source>
</evidence>
<feature type="region of interest" description="Disordered" evidence="6">
    <location>
        <begin position="279"/>
        <end position="345"/>
    </location>
</feature>
<evidence type="ECO:0000259" key="8">
    <source>
        <dbReference type="Pfam" id="PF20684"/>
    </source>
</evidence>
<dbReference type="Proteomes" id="UP000799291">
    <property type="component" value="Unassembled WGS sequence"/>
</dbReference>
<sequence>MATVNDFSRMVDGATYIPKQTFVITTSVFIALALLTALLRLVLKLHNELTLHLDDFVFLVAIFCLIGGTAAIHLDLSEVYLATAISANPPSSPAPEILDVVVNARRYTDAFHCLVWTSIFATKISSLRFFEQFVDGLALVNKWVKVYWWGTVVFTIAAWAYILPLPFIACPHREGAAALQCCPKPILSYTSTALDTLTTLLILFIPFLLHRTRLTATPFSQKAALATLTTLSFLAIILAITRSIIRMHDTPFQACLTYLEACIAVIALSVTAHTPLFTHPHSHDQRPEGTKLHWRPGTLTNRRRRTESQERLHHHHQHPRTATPPSDNPLPGLSTFIEGGTIRTPSRLTKTSLTRKESVLRTREVVVEVHYEKDMEKGDWDRLASPSWMDEKWRTRRDSESNASGI</sequence>
<gene>
    <name evidence="9" type="ORF">K458DRAFT_429842</name>
</gene>
<evidence type="ECO:0000256" key="4">
    <source>
        <dbReference type="ARBA" id="ARBA00023136"/>
    </source>
</evidence>
<feature type="transmembrane region" description="Helical" evidence="7">
    <location>
        <begin position="146"/>
        <end position="165"/>
    </location>
</feature>
<reference evidence="9" key="1">
    <citation type="journal article" date="2020" name="Stud. Mycol.">
        <title>101 Dothideomycetes genomes: a test case for predicting lifestyles and emergence of pathogens.</title>
        <authorList>
            <person name="Haridas S."/>
            <person name="Albert R."/>
            <person name="Binder M."/>
            <person name="Bloem J."/>
            <person name="Labutti K."/>
            <person name="Salamov A."/>
            <person name="Andreopoulos B."/>
            <person name="Baker S."/>
            <person name="Barry K."/>
            <person name="Bills G."/>
            <person name="Bluhm B."/>
            <person name="Cannon C."/>
            <person name="Castanera R."/>
            <person name="Culley D."/>
            <person name="Daum C."/>
            <person name="Ezra D."/>
            <person name="Gonzalez J."/>
            <person name="Henrissat B."/>
            <person name="Kuo A."/>
            <person name="Liang C."/>
            <person name="Lipzen A."/>
            <person name="Lutzoni F."/>
            <person name="Magnuson J."/>
            <person name="Mondo S."/>
            <person name="Nolan M."/>
            <person name="Ohm R."/>
            <person name="Pangilinan J."/>
            <person name="Park H.-J."/>
            <person name="Ramirez L."/>
            <person name="Alfaro M."/>
            <person name="Sun H."/>
            <person name="Tritt A."/>
            <person name="Yoshinaga Y."/>
            <person name="Zwiers L.-H."/>
            <person name="Turgeon B."/>
            <person name="Goodwin S."/>
            <person name="Spatafora J."/>
            <person name="Crous P."/>
            <person name="Grigoriev I."/>
        </authorList>
    </citation>
    <scope>NUCLEOTIDE SEQUENCE</scope>
    <source>
        <strain evidence="9">CBS 122367</strain>
    </source>
</reference>
<dbReference type="InterPro" id="IPR052337">
    <property type="entry name" value="SAT4-like"/>
</dbReference>